<dbReference type="InterPro" id="IPR002487">
    <property type="entry name" value="TF_Kbox"/>
</dbReference>
<reference evidence="2 3" key="1">
    <citation type="journal article" date="2014" name="Agronomy (Basel)">
        <title>A Draft Genome Sequence for Ensete ventricosum, the Drought-Tolerant Tree Against Hunger.</title>
        <authorList>
            <person name="Harrison J."/>
            <person name="Moore K.A."/>
            <person name="Paszkiewicz K."/>
            <person name="Jones T."/>
            <person name="Grant M."/>
            <person name="Ambacheew D."/>
            <person name="Muzemil S."/>
            <person name="Studholme D.J."/>
        </authorList>
    </citation>
    <scope>NUCLEOTIDE SEQUENCE [LARGE SCALE GENOMIC DNA]</scope>
</reference>
<gene>
    <name evidence="2" type="ORF">B296_00016830</name>
</gene>
<protein>
    <recommendedName>
        <fullName evidence="1">K-box domain-containing protein</fullName>
    </recommendedName>
</protein>
<evidence type="ECO:0000313" key="3">
    <source>
        <dbReference type="Proteomes" id="UP000287651"/>
    </source>
</evidence>
<name>A0A426ZPV2_ENSVE</name>
<organism evidence="2 3">
    <name type="scientific">Ensete ventricosum</name>
    <name type="common">Abyssinian banana</name>
    <name type="synonym">Musa ensete</name>
    <dbReference type="NCBI Taxonomy" id="4639"/>
    <lineage>
        <taxon>Eukaryota</taxon>
        <taxon>Viridiplantae</taxon>
        <taxon>Streptophyta</taxon>
        <taxon>Embryophyta</taxon>
        <taxon>Tracheophyta</taxon>
        <taxon>Spermatophyta</taxon>
        <taxon>Magnoliopsida</taxon>
        <taxon>Liliopsida</taxon>
        <taxon>Zingiberales</taxon>
        <taxon>Musaceae</taxon>
        <taxon>Ensete</taxon>
    </lineage>
</organism>
<evidence type="ECO:0000259" key="1">
    <source>
        <dbReference type="Pfam" id="PF01486"/>
    </source>
</evidence>
<accession>A0A426ZPV2</accession>
<evidence type="ECO:0000313" key="2">
    <source>
        <dbReference type="EMBL" id="RRT65954.1"/>
    </source>
</evidence>
<dbReference type="AlphaFoldDB" id="A0A426ZPV2"/>
<dbReference type="GO" id="GO:0005634">
    <property type="term" value="C:nucleus"/>
    <property type="evidence" value="ECO:0007669"/>
    <property type="project" value="InterPro"/>
</dbReference>
<dbReference type="Proteomes" id="UP000287651">
    <property type="component" value="Unassembled WGS sequence"/>
</dbReference>
<proteinExistence type="predicted"/>
<sequence length="92" mass="10602">MEQDAKQRKYEAEMLSKKIEDLEASKQKFLGEKLDSCLSGELHEIERNVEKSLRSIRAMKASHDSSTFTASSYSYAMEGRSTCLRSFIFRII</sequence>
<comment type="caution">
    <text evidence="2">The sequence shown here is derived from an EMBL/GenBank/DDBJ whole genome shotgun (WGS) entry which is preliminary data.</text>
</comment>
<dbReference type="Pfam" id="PF01486">
    <property type="entry name" value="K-box"/>
    <property type="match status" value="1"/>
</dbReference>
<feature type="domain" description="K-box" evidence="1">
    <location>
        <begin position="4"/>
        <end position="61"/>
    </location>
</feature>
<dbReference type="EMBL" id="AMZH03005618">
    <property type="protein sequence ID" value="RRT65954.1"/>
    <property type="molecule type" value="Genomic_DNA"/>
</dbReference>
<dbReference type="GO" id="GO:0003700">
    <property type="term" value="F:DNA-binding transcription factor activity"/>
    <property type="evidence" value="ECO:0007669"/>
    <property type="project" value="InterPro"/>
</dbReference>